<keyword evidence="4 5" id="KW-0472">Membrane</keyword>
<evidence type="ECO:0000256" key="1">
    <source>
        <dbReference type="ARBA" id="ARBA00004141"/>
    </source>
</evidence>
<keyword evidence="3 5" id="KW-1133">Transmembrane helix</keyword>
<feature type="transmembrane region" description="Helical" evidence="5">
    <location>
        <begin position="217"/>
        <end position="237"/>
    </location>
</feature>
<dbReference type="InterPro" id="IPR002781">
    <property type="entry name" value="TM_pro_TauE-like"/>
</dbReference>
<keyword evidence="2 5" id="KW-0812">Transmembrane</keyword>
<feature type="transmembrane region" description="Helical" evidence="5">
    <location>
        <begin position="41"/>
        <end position="66"/>
    </location>
</feature>
<name>A0A7S1VQG5_9STRA</name>
<feature type="transmembrane region" description="Helical" evidence="5">
    <location>
        <begin position="274"/>
        <end position="292"/>
    </location>
</feature>
<organism evidence="6">
    <name type="scientific">Grammatophora oceanica</name>
    <dbReference type="NCBI Taxonomy" id="210454"/>
    <lineage>
        <taxon>Eukaryota</taxon>
        <taxon>Sar</taxon>
        <taxon>Stramenopiles</taxon>
        <taxon>Ochrophyta</taxon>
        <taxon>Bacillariophyta</taxon>
        <taxon>Fragilariophyceae</taxon>
        <taxon>Fragilariophycidae</taxon>
        <taxon>Rhabdonematales</taxon>
        <taxon>Grammatophoraceae</taxon>
        <taxon>Grammatophora</taxon>
    </lineage>
</organism>
<sequence>MLSSIPKGRMLPAIRALHAPRRYLSSKSTSTTTPQRVAPKAFGIGTVAGTLGALAGMGGGFVMVPLMTGVLRITQHQAHGTSLFAVAATGIAGALGYASGEGDFNDVVQWDSAAAIAACGMLTARLGAYTTVHLTEKFLQQALGVFMIGVAPLIPARAWTLKQAKSTQPADEYDIYTKIVVPGAIGLGSGYLAGLFGVGGGAIVVPALALGTDMNHYQALGTSLCAMILPAVVGTYYHFASNHVQMRIAPALAAGSFVGAYCGGKIGLKTDENVLRWGFASLMVMLGARTLFFRM</sequence>
<proteinExistence type="predicted"/>
<evidence type="ECO:0000256" key="5">
    <source>
        <dbReference type="SAM" id="Phobius"/>
    </source>
</evidence>
<dbReference type="Pfam" id="PF01925">
    <property type="entry name" value="TauE"/>
    <property type="match status" value="1"/>
</dbReference>
<evidence type="ECO:0000313" key="6">
    <source>
        <dbReference type="EMBL" id="CAD9306162.1"/>
    </source>
</evidence>
<evidence type="ECO:0008006" key="7">
    <source>
        <dbReference type="Google" id="ProtNLM"/>
    </source>
</evidence>
<reference evidence="6" key="1">
    <citation type="submission" date="2021-01" db="EMBL/GenBank/DDBJ databases">
        <authorList>
            <person name="Corre E."/>
            <person name="Pelletier E."/>
            <person name="Niang G."/>
            <person name="Scheremetjew M."/>
            <person name="Finn R."/>
            <person name="Kale V."/>
            <person name="Holt S."/>
            <person name="Cochrane G."/>
            <person name="Meng A."/>
            <person name="Brown T."/>
            <person name="Cohen L."/>
        </authorList>
    </citation>
    <scope>NUCLEOTIDE SEQUENCE</scope>
    <source>
        <strain evidence="6">CCMP 410</strain>
    </source>
</reference>
<protein>
    <recommendedName>
        <fullName evidence="7">Membrane transporter protein</fullName>
    </recommendedName>
</protein>
<feature type="transmembrane region" description="Helical" evidence="5">
    <location>
        <begin position="179"/>
        <end position="205"/>
    </location>
</feature>
<dbReference type="InterPro" id="IPR051598">
    <property type="entry name" value="TSUP/Inactive_protease-like"/>
</dbReference>
<dbReference type="GO" id="GO:0016020">
    <property type="term" value="C:membrane"/>
    <property type="evidence" value="ECO:0007669"/>
    <property type="project" value="UniProtKB-SubCell"/>
</dbReference>
<dbReference type="PANTHER" id="PTHR43701">
    <property type="entry name" value="MEMBRANE TRANSPORTER PROTEIN MJ0441-RELATED"/>
    <property type="match status" value="1"/>
</dbReference>
<dbReference type="EMBL" id="HBGK01046453">
    <property type="protein sequence ID" value="CAD9306162.1"/>
    <property type="molecule type" value="Transcribed_RNA"/>
</dbReference>
<feature type="transmembrane region" description="Helical" evidence="5">
    <location>
        <begin position="78"/>
        <end position="98"/>
    </location>
</feature>
<accession>A0A7S1VQG5</accession>
<evidence type="ECO:0000256" key="4">
    <source>
        <dbReference type="ARBA" id="ARBA00023136"/>
    </source>
</evidence>
<evidence type="ECO:0000256" key="3">
    <source>
        <dbReference type="ARBA" id="ARBA00022989"/>
    </source>
</evidence>
<feature type="transmembrane region" description="Helical" evidence="5">
    <location>
        <begin position="138"/>
        <end position="159"/>
    </location>
</feature>
<feature type="transmembrane region" description="Helical" evidence="5">
    <location>
        <begin position="110"/>
        <end position="132"/>
    </location>
</feature>
<dbReference type="AlphaFoldDB" id="A0A7S1VQG5"/>
<comment type="subcellular location">
    <subcellularLocation>
        <location evidence="1">Membrane</location>
        <topology evidence="1">Multi-pass membrane protein</topology>
    </subcellularLocation>
</comment>
<evidence type="ECO:0000256" key="2">
    <source>
        <dbReference type="ARBA" id="ARBA00022692"/>
    </source>
</evidence>
<feature type="transmembrane region" description="Helical" evidence="5">
    <location>
        <begin position="249"/>
        <end position="268"/>
    </location>
</feature>
<dbReference type="PANTHER" id="PTHR43701:SF2">
    <property type="entry name" value="MEMBRANE TRANSPORTER PROTEIN YJNA-RELATED"/>
    <property type="match status" value="1"/>
</dbReference>
<gene>
    <name evidence="6" type="ORF">GOCE00092_LOCUS24402</name>
</gene>